<name>A0A3M8H4P5_9BACI</name>
<feature type="compositionally biased region" description="Polar residues" evidence="1">
    <location>
        <begin position="270"/>
        <end position="279"/>
    </location>
</feature>
<keyword evidence="4" id="KW-1185">Reference proteome</keyword>
<evidence type="ECO:0008006" key="5">
    <source>
        <dbReference type="Google" id="ProtNLM"/>
    </source>
</evidence>
<protein>
    <recommendedName>
        <fullName evidence="5">Cdk activating kinase (CAK)/RNA polymerase II transcription initiation/nucleotide excision repair factor TFIIH/TFIIK, cyclin H subunit</fullName>
    </recommendedName>
</protein>
<accession>A0A3M8H4P5</accession>
<feature type="transmembrane region" description="Helical" evidence="2">
    <location>
        <begin position="139"/>
        <end position="156"/>
    </location>
</feature>
<keyword evidence="2" id="KW-0812">Transmembrane</keyword>
<gene>
    <name evidence="3" type="ORF">EC501_15495</name>
</gene>
<dbReference type="OrthoDB" id="2380672at2"/>
<evidence type="ECO:0000256" key="1">
    <source>
        <dbReference type="SAM" id="MobiDB-lite"/>
    </source>
</evidence>
<dbReference type="AlphaFoldDB" id="A0A3M8H4P5"/>
<feature type="compositionally biased region" description="Gly residues" evidence="1">
    <location>
        <begin position="347"/>
        <end position="382"/>
    </location>
</feature>
<evidence type="ECO:0000313" key="4">
    <source>
        <dbReference type="Proteomes" id="UP000279909"/>
    </source>
</evidence>
<feature type="region of interest" description="Disordered" evidence="1">
    <location>
        <begin position="238"/>
        <end position="419"/>
    </location>
</feature>
<keyword evidence="2" id="KW-0472">Membrane</keyword>
<dbReference type="PANTHER" id="PTHR40903">
    <property type="entry name" value="GLYCINE-RICH CELL WALL STRUCTURAL PROTEIN 1-LIKE"/>
    <property type="match status" value="1"/>
</dbReference>
<feature type="transmembrane region" description="Helical" evidence="2">
    <location>
        <begin position="23"/>
        <end position="44"/>
    </location>
</feature>
<dbReference type="PANTHER" id="PTHR40903:SF1">
    <property type="entry name" value="HYPHALLY REGULATED CELL WALL PROTEIN 3"/>
    <property type="match status" value="1"/>
</dbReference>
<feature type="transmembrane region" description="Helical" evidence="2">
    <location>
        <begin position="56"/>
        <end position="74"/>
    </location>
</feature>
<organism evidence="3 4">
    <name type="scientific">Lysinibacillus halotolerans</name>
    <dbReference type="NCBI Taxonomy" id="1368476"/>
    <lineage>
        <taxon>Bacteria</taxon>
        <taxon>Bacillati</taxon>
        <taxon>Bacillota</taxon>
        <taxon>Bacilli</taxon>
        <taxon>Bacillales</taxon>
        <taxon>Bacillaceae</taxon>
        <taxon>Lysinibacillus</taxon>
    </lineage>
</organism>
<comment type="caution">
    <text evidence="3">The sequence shown here is derived from an EMBL/GenBank/DDBJ whole genome shotgun (WGS) entry which is preliminary data.</text>
</comment>
<sequence>MNRRNLLGHFIRRAKRSLNMERLLVQLQYGIFLCLALSATILVVSRLFVFPYYREVAIYVGIGILFAVGIYIWWKRIREKEALHRLDAFYPHNELVTALSFIDKKNPLVQTLIQKAENESPKAFDRFKKRQKVIWKPKVLIGIMLLMIGIGILSFFPSATQQEAIEVEKEQEVIKEIEKEVAKLEKKATNDEVKKQLQELSNKLKDIESSEEALREVVKKQKELKLQEQKLKEKEALAKRENAENSGGLSAEEQKQLEELAALQEGLTDTAKSSQTTLSKLGKPISFDLQNAIASELGSESAENEGEQGDSSGEQSDSNGDSQNDGQQGDSQEGNNGNQNQNSNGQNGQGQGQGQGNGSQGSGSGSGNGQGSSRGSGAGLGQGSRDSLSIPERIGGSSDTTVDGGPLNEGKAVGEQKGQVPVTKGTIRPYEEVIGDYKDSYIESSERMQLPKDLQDIVQSYFSSIESE</sequence>
<proteinExistence type="predicted"/>
<evidence type="ECO:0000313" key="3">
    <source>
        <dbReference type="EMBL" id="RNC97405.1"/>
    </source>
</evidence>
<evidence type="ECO:0000256" key="2">
    <source>
        <dbReference type="SAM" id="Phobius"/>
    </source>
</evidence>
<reference evidence="3 4" key="1">
    <citation type="journal article" date="2014" name="Int. J. Syst. Evol. Microbiol.">
        <title>Lysinibacillus halotolerans sp. nov., isolated from saline-alkaline soil.</title>
        <authorList>
            <person name="Kong D."/>
            <person name="Wang Y."/>
            <person name="Zhao B."/>
            <person name="Li Y."/>
            <person name="Song J."/>
            <person name="Zhai Y."/>
            <person name="Zhang C."/>
            <person name="Wang H."/>
            <person name="Chen X."/>
            <person name="Zhao B."/>
            <person name="Ruan Z."/>
        </authorList>
    </citation>
    <scope>NUCLEOTIDE SEQUENCE [LARGE SCALE GENOMIC DNA]</scope>
    <source>
        <strain evidence="3 4">MCCC 1A12703</strain>
    </source>
</reference>
<keyword evidence="2" id="KW-1133">Transmembrane helix</keyword>
<dbReference type="EMBL" id="RHLQ01000050">
    <property type="protein sequence ID" value="RNC97405.1"/>
    <property type="molecule type" value="Genomic_DNA"/>
</dbReference>
<dbReference type="RefSeq" id="WP_122973274.1">
    <property type="nucleotide sequence ID" value="NZ_RHLQ01000050.1"/>
</dbReference>
<feature type="compositionally biased region" description="Low complexity" evidence="1">
    <location>
        <begin position="315"/>
        <end position="346"/>
    </location>
</feature>
<dbReference type="Proteomes" id="UP000279909">
    <property type="component" value="Unassembled WGS sequence"/>
</dbReference>